<reference evidence="8" key="1">
    <citation type="journal article" date="2014" name="Proc. Natl. Acad. Sci. U.S.A.">
        <title>Extensive sampling of basidiomycete genomes demonstrates inadequacy of the white-rot/brown-rot paradigm for wood decay fungi.</title>
        <authorList>
            <person name="Riley R."/>
            <person name="Salamov A.A."/>
            <person name="Brown D.W."/>
            <person name="Nagy L.G."/>
            <person name="Floudas D."/>
            <person name="Held B.W."/>
            <person name="Levasseur A."/>
            <person name="Lombard V."/>
            <person name="Morin E."/>
            <person name="Otillar R."/>
            <person name="Lindquist E.A."/>
            <person name="Sun H."/>
            <person name="LaButti K.M."/>
            <person name="Schmutz J."/>
            <person name="Jabbour D."/>
            <person name="Luo H."/>
            <person name="Baker S.E."/>
            <person name="Pisabarro A.G."/>
            <person name="Walton J.D."/>
            <person name="Blanchette R.A."/>
            <person name="Henrissat B."/>
            <person name="Martin F."/>
            <person name="Cullen D."/>
            <person name="Hibbett D.S."/>
            <person name="Grigoriev I.V."/>
        </authorList>
    </citation>
    <scope>NUCLEOTIDE SEQUENCE [LARGE SCALE GENOMIC DNA]</scope>
    <source>
        <strain evidence="8">CBS 339.88</strain>
    </source>
</reference>
<proteinExistence type="predicted"/>
<keyword evidence="2" id="KW-0285">Flavoprotein</keyword>
<dbReference type="PRINTS" id="PR00420">
    <property type="entry name" value="RNGMNOXGNASE"/>
</dbReference>
<evidence type="ECO:0000256" key="3">
    <source>
        <dbReference type="ARBA" id="ARBA00022827"/>
    </source>
</evidence>
<dbReference type="EMBL" id="KL142382">
    <property type="protein sequence ID" value="KDR74757.1"/>
    <property type="molecule type" value="Genomic_DNA"/>
</dbReference>
<dbReference type="InterPro" id="IPR002938">
    <property type="entry name" value="FAD-bd"/>
</dbReference>
<evidence type="ECO:0000256" key="4">
    <source>
        <dbReference type="ARBA" id="ARBA00023002"/>
    </source>
</evidence>
<dbReference type="GO" id="GO:0071949">
    <property type="term" value="F:FAD binding"/>
    <property type="evidence" value="ECO:0007669"/>
    <property type="project" value="InterPro"/>
</dbReference>
<evidence type="ECO:0000313" key="8">
    <source>
        <dbReference type="Proteomes" id="UP000027222"/>
    </source>
</evidence>
<dbReference type="InterPro" id="IPR036188">
    <property type="entry name" value="FAD/NAD-bd_sf"/>
</dbReference>
<evidence type="ECO:0000256" key="1">
    <source>
        <dbReference type="ARBA" id="ARBA00001974"/>
    </source>
</evidence>
<dbReference type="Gene3D" id="3.40.30.120">
    <property type="match status" value="1"/>
</dbReference>
<comment type="cofactor">
    <cofactor evidence="1">
        <name>FAD</name>
        <dbReference type="ChEBI" id="CHEBI:57692"/>
    </cofactor>
</comment>
<dbReference type="STRING" id="685588.A0A067SXG4"/>
<name>A0A067SXG4_GALM3</name>
<dbReference type="Proteomes" id="UP000027222">
    <property type="component" value="Unassembled WGS sequence"/>
</dbReference>
<feature type="region of interest" description="Disordered" evidence="5">
    <location>
        <begin position="384"/>
        <end position="406"/>
    </location>
</feature>
<dbReference type="AlphaFoldDB" id="A0A067SXG4"/>
<dbReference type="SUPFAM" id="SSF51905">
    <property type="entry name" value="FAD/NAD(P)-binding domain"/>
    <property type="match status" value="1"/>
</dbReference>
<accession>A0A067SXG4</accession>
<dbReference type="PANTHER" id="PTHR43004">
    <property type="entry name" value="TRK SYSTEM POTASSIUM UPTAKE PROTEIN"/>
    <property type="match status" value="1"/>
</dbReference>
<feature type="domain" description="FAD-binding" evidence="6">
    <location>
        <begin position="24"/>
        <end position="375"/>
    </location>
</feature>
<organism evidence="7 8">
    <name type="scientific">Galerina marginata (strain CBS 339.88)</name>
    <dbReference type="NCBI Taxonomy" id="685588"/>
    <lineage>
        <taxon>Eukaryota</taxon>
        <taxon>Fungi</taxon>
        <taxon>Dikarya</taxon>
        <taxon>Basidiomycota</taxon>
        <taxon>Agaricomycotina</taxon>
        <taxon>Agaricomycetes</taxon>
        <taxon>Agaricomycetidae</taxon>
        <taxon>Agaricales</taxon>
        <taxon>Agaricineae</taxon>
        <taxon>Strophariaceae</taxon>
        <taxon>Galerina</taxon>
    </lineage>
</organism>
<evidence type="ECO:0000256" key="5">
    <source>
        <dbReference type="SAM" id="MobiDB-lite"/>
    </source>
</evidence>
<dbReference type="PANTHER" id="PTHR43004:SF19">
    <property type="entry name" value="BINDING MONOOXYGENASE, PUTATIVE (JCVI)-RELATED"/>
    <property type="match status" value="1"/>
</dbReference>
<dbReference type="HOGENOM" id="CLU_009665_20_3_1"/>
<gene>
    <name evidence="7" type="ORF">GALMADRAFT_123452</name>
</gene>
<keyword evidence="4" id="KW-0560">Oxidoreductase</keyword>
<evidence type="ECO:0000256" key="2">
    <source>
        <dbReference type="ARBA" id="ARBA00022630"/>
    </source>
</evidence>
<evidence type="ECO:0000259" key="6">
    <source>
        <dbReference type="Pfam" id="PF01494"/>
    </source>
</evidence>
<keyword evidence="8" id="KW-1185">Reference proteome</keyword>
<dbReference type="OrthoDB" id="2690153at2759"/>
<dbReference type="InterPro" id="IPR050641">
    <property type="entry name" value="RIFMO-like"/>
</dbReference>
<dbReference type="Pfam" id="PF01494">
    <property type="entry name" value="FAD_binding_3"/>
    <property type="match status" value="1"/>
</dbReference>
<keyword evidence="3" id="KW-0274">FAD</keyword>
<sequence length="584" mass="63983">MTSKRDFTLPSTDPSNIAMAEPIPVIIAGAGPSGLVAALTLAQNGIKFRVIDKVEKPHVGSRGFGIQPRTCELFQMLGILEDFQSKITQIPTMRAYKLPGGTVPVKTWDLYAKTGSWPDRPFGNGVCLSQDQLEEILRKHLGEYGVVVEYGKGLVGIEQTETAIITRVTTFKDGKPTADQELITAQYLIGADGAKGVSRKLLGLTFQGETRDADGMIWGDVEIDGLTTDFWNIWGKPGAYTIMARPIAPEGKKFGIGITGQNFDPIDLANEEKAKEFIINETGREDLKFGKFTWLSYFKPNMRMVNKFQEGRAFIAGDAGHVHPPTGAQGLNCSVQDAANISWKLALVIKGLAPPSLLGTYNTERWPIIAHMLQATSSLYTHTVPKPTTPIGQPSATETGKEDDDKKSGWFRWRNNALEMYGINYRFSDIVLEERDTQPVDRENLVARAYDGYEGLGTLLAGDRAPQAPGLVDKDGKKASLFDLFKPNLHTVLIFAPDGVFLDAEGMKKWPASVVQSFIITETGKAPVVEDVLALVDSEGYATNAYRVIDGELNIIVVRPDGFVGAIVKDIEGVNRYFAKVFST</sequence>
<evidence type="ECO:0000313" key="7">
    <source>
        <dbReference type="EMBL" id="KDR74757.1"/>
    </source>
</evidence>
<protein>
    <recommendedName>
        <fullName evidence="6">FAD-binding domain-containing protein</fullName>
    </recommendedName>
</protein>
<dbReference type="Gene3D" id="3.30.70.2450">
    <property type="match status" value="1"/>
</dbReference>
<dbReference type="GO" id="GO:0016709">
    <property type="term" value="F:oxidoreductase activity, acting on paired donors, with incorporation or reduction of molecular oxygen, NAD(P)H as one donor, and incorporation of one atom of oxygen"/>
    <property type="evidence" value="ECO:0007669"/>
    <property type="project" value="UniProtKB-ARBA"/>
</dbReference>
<dbReference type="Gene3D" id="3.50.50.60">
    <property type="entry name" value="FAD/NAD(P)-binding domain"/>
    <property type="match status" value="1"/>
</dbReference>